<comment type="cofactor">
    <cofactor evidence="2">
        <name>Mg(2+)</name>
        <dbReference type="ChEBI" id="CHEBI:18420"/>
    </cofactor>
</comment>
<dbReference type="AlphaFoldDB" id="I3Z0R3"/>
<dbReference type="KEGG" id="bbd:Belba_0160"/>
<dbReference type="HOGENOM" id="CLU_008023_0_2_10"/>
<dbReference type="PANTHER" id="PTHR20941:SF1">
    <property type="entry name" value="FOLIC ACID SYNTHESIS PROTEIN FOL1"/>
    <property type="match status" value="1"/>
</dbReference>
<dbReference type="Gene3D" id="3.20.20.20">
    <property type="entry name" value="Dihydropteroate synthase-like"/>
    <property type="match status" value="1"/>
</dbReference>
<dbReference type="SUPFAM" id="SSF51717">
    <property type="entry name" value="Dihydropteroate synthetase-like"/>
    <property type="match status" value="1"/>
</dbReference>
<evidence type="ECO:0000259" key="9">
    <source>
        <dbReference type="PROSITE" id="PS50972"/>
    </source>
</evidence>
<gene>
    <name evidence="10" type="ordered locus">Belba_0160</name>
</gene>
<evidence type="ECO:0000313" key="10">
    <source>
        <dbReference type="EMBL" id="AFL82831.1"/>
    </source>
</evidence>
<dbReference type="eggNOG" id="COG0294">
    <property type="taxonomic scope" value="Bacteria"/>
</dbReference>
<dbReference type="GO" id="GO:0046872">
    <property type="term" value="F:metal ion binding"/>
    <property type="evidence" value="ECO:0007669"/>
    <property type="project" value="UniProtKB-KW"/>
</dbReference>
<feature type="domain" description="Pterin-binding" evidence="9">
    <location>
        <begin position="34"/>
        <end position="287"/>
    </location>
</feature>
<dbReference type="InterPro" id="IPR045031">
    <property type="entry name" value="DHP_synth-like"/>
</dbReference>
<sequence length="294" mass="32577">MNTSTHSTSEIEDKLFPSKITLRSKGKLLLLDKPMVMGILNVTPDSFYQGSRVLSDNSKVLKLSEKMLLEGADILDIGGYSSRPGAAEVSEEEELERVIPAINRISKEFPEAILSIDTFRSKVAKEAVQNGAALVNDISTGTLDSDMIATVGKLDVPYIAMHMKGNPKVMQTLTEYDDIILEMMKYFSEKLNECKKAGIKDVIIDPGFGFAKTLEQNYWILKNLSYFKTIQAPILVGLSRKSMIYKKLETTAENGLNGTTALNMAALINGASILRVHDVKEAIETVKLYKQLYP</sequence>
<dbReference type="CDD" id="cd00739">
    <property type="entry name" value="DHPS"/>
    <property type="match status" value="1"/>
</dbReference>
<comment type="catalytic activity">
    <reaction evidence="1">
        <text>(7,8-dihydropterin-6-yl)methyl diphosphate + 4-aminobenzoate = 7,8-dihydropteroate + diphosphate</text>
        <dbReference type="Rhea" id="RHEA:19949"/>
        <dbReference type="ChEBI" id="CHEBI:17836"/>
        <dbReference type="ChEBI" id="CHEBI:17839"/>
        <dbReference type="ChEBI" id="CHEBI:33019"/>
        <dbReference type="ChEBI" id="CHEBI:72950"/>
        <dbReference type="EC" id="2.5.1.15"/>
    </reaction>
</comment>
<dbReference type="PATRIC" id="fig|866536.3.peg.169"/>
<dbReference type="GO" id="GO:0004156">
    <property type="term" value="F:dihydropteroate synthase activity"/>
    <property type="evidence" value="ECO:0007669"/>
    <property type="project" value="UniProtKB-EC"/>
</dbReference>
<evidence type="ECO:0000256" key="8">
    <source>
        <dbReference type="ARBA" id="ARBA00022909"/>
    </source>
</evidence>
<evidence type="ECO:0000313" key="11">
    <source>
        <dbReference type="Proteomes" id="UP000006050"/>
    </source>
</evidence>
<keyword evidence="5" id="KW-0808">Transferase</keyword>
<dbReference type="RefSeq" id="WP_014770848.1">
    <property type="nucleotide sequence ID" value="NC_018010.1"/>
</dbReference>
<comment type="pathway">
    <text evidence="3">Cofactor biosynthesis; tetrahydrofolate biosynthesis; 7,8-dihydrofolate from 2-amino-4-hydroxy-6-hydroxymethyl-7,8-dihydropteridine diphosphate and 4-aminobenzoate: step 1/2.</text>
</comment>
<dbReference type="Proteomes" id="UP000006050">
    <property type="component" value="Chromosome"/>
</dbReference>
<dbReference type="GO" id="GO:0046656">
    <property type="term" value="P:folic acid biosynthetic process"/>
    <property type="evidence" value="ECO:0007669"/>
    <property type="project" value="UniProtKB-KW"/>
</dbReference>
<dbReference type="InterPro" id="IPR006390">
    <property type="entry name" value="DHP_synth_dom"/>
</dbReference>
<dbReference type="Pfam" id="PF00809">
    <property type="entry name" value="Pterin_bind"/>
    <property type="match status" value="1"/>
</dbReference>
<dbReference type="InterPro" id="IPR011005">
    <property type="entry name" value="Dihydropteroate_synth-like_sf"/>
</dbReference>
<accession>I3Z0R3</accession>
<evidence type="ECO:0000256" key="2">
    <source>
        <dbReference type="ARBA" id="ARBA00001946"/>
    </source>
</evidence>
<dbReference type="GO" id="GO:0005829">
    <property type="term" value="C:cytosol"/>
    <property type="evidence" value="ECO:0007669"/>
    <property type="project" value="TreeGrafter"/>
</dbReference>
<evidence type="ECO:0000256" key="5">
    <source>
        <dbReference type="ARBA" id="ARBA00022679"/>
    </source>
</evidence>
<protein>
    <recommendedName>
        <fullName evidence="4">dihydropteroate synthase</fullName>
        <ecNumber evidence="4">2.5.1.15</ecNumber>
    </recommendedName>
</protein>
<dbReference type="STRING" id="866536.Belba_0160"/>
<proteinExistence type="predicted"/>
<keyword evidence="6" id="KW-0479">Metal-binding</keyword>
<name>I3Z0R3_BELBD</name>
<evidence type="ECO:0000256" key="6">
    <source>
        <dbReference type="ARBA" id="ARBA00022723"/>
    </source>
</evidence>
<keyword evidence="8" id="KW-0289">Folate biosynthesis</keyword>
<dbReference type="InterPro" id="IPR000489">
    <property type="entry name" value="Pterin-binding_dom"/>
</dbReference>
<organism evidence="10 11">
    <name type="scientific">Belliella baltica (strain DSM 15883 / CIP 108006 / LMG 21964 / BA134)</name>
    <dbReference type="NCBI Taxonomy" id="866536"/>
    <lineage>
        <taxon>Bacteria</taxon>
        <taxon>Pseudomonadati</taxon>
        <taxon>Bacteroidota</taxon>
        <taxon>Cytophagia</taxon>
        <taxon>Cytophagales</taxon>
        <taxon>Cyclobacteriaceae</taxon>
        <taxon>Belliella</taxon>
    </lineage>
</organism>
<dbReference type="GO" id="GO:0046654">
    <property type="term" value="P:tetrahydrofolate biosynthetic process"/>
    <property type="evidence" value="ECO:0007669"/>
    <property type="project" value="TreeGrafter"/>
</dbReference>
<dbReference type="PANTHER" id="PTHR20941">
    <property type="entry name" value="FOLATE SYNTHESIS PROTEINS"/>
    <property type="match status" value="1"/>
</dbReference>
<keyword evidence="7" id="KW-0460">Magnesium</keyword>
<evidence type="ECO:0000256" key="3">
    <source>
        <dbReference type="ARBA" id="ARBA00004763"/>
    </source>
</evidence>
<dbReference type="EC" id="2.5.1.15" evidence="4"/>
<evidence type="ECO:0000256" key="1">
    <source>
        <dbReference type="ARBA" id="ARBA00000012"/>
    </source>
</evidence>
<evidence type="ECO:0000256" key="4">
    <source>
        <dbReference type="ARBA" id="ARBA00012458"/>
    </source>
</evidence>
<dbReference type="PROSITE" id="PS00793">
    <property type="entry name" value="DHPS_2"/>
    <property type="match status" value="1"/>
</dbReference>
<evidence type="ECO:0000256" key="7">
    <source>
        <dbReference type="ARBA" id="ARBA00022842"/>
    </source>
</evidence>
<dbReference type="NCBIfam" id="TIGR01496">
    <property type="entry name" value="DHPS"/>
    <property type="match status" value="1"/>
</dbReference>
<dbReference type="PROSITE" id="PS50972">
    <property type="entry name" value="PTERIN_BINDING"/>
    <property type="match status" value="1"/>
</dbReference>
<reference evidence="11" key="1">
    <citation type="submission" date="2012-06" db="EMBL/GenBank/DDBJ databases">
        <title>The complete genome of Belliella baltica DSM 15883.</title>
        <authorList>
            <person name="Lucas S."/>
            <person name="Copeland A."/>
            <person name="Lapidus A."/>
            <person name="Goodwin L."/>
            <person name="Pitluck S."/>
            <person name="Peters L."/>
            <person name="Mikhailova N."/>
            <person name="Davenport K."/>
            <person name="Kyrpides N."/>
            <person name="Mavromatis K."/>
            <person name="Pagani I."/>
            <person name="Ivanova N."/>
            <person name="Ovchinnikova G."/>
            <person name="Zeytun A."/>
            <person name="Detter J.C."/>
            <person name="Han C."/>
            <person name="Land M."/>
            <person name="Hauser L."/>
            <person name="Markowitz V."/>
            <person name="Cheng J.-F."/>
            <person name="Hugenholtz P."/>
            <person name="Woyke T."/>
            <person name="Wu D."/>
            <person name="Tindall B."/>
            <person name="Pomrenke H."/>
            <person name="Brambilla E."/>
            <person name="Klenk H.-P."/>
            <person name="Eisen J.A."/>
        </authorList>
    </citation>
    <scope>NUCLEOTIDE SEQUENCE [LARGE SCALE GENOMIC DNA]</scope>
    <source>
        <strain evidence="11">DSM 15883 / CIP 108006 / LMG 21964 / BA134</strain>
    </source>
</reference>
<dbReference type="EMBL" id="CP003281">
    <property type="protein sequence ID" value="AFL82831.1"/>
    <property type="molecule type" value="Genomic_DNA"/>
</dbReference>
<keyword evidence="11" id="KW-1185">Reference proteome</keyword>
<dbReference type="OrthoDB" id="9811744at2"/>